<dbReference type="PANTHER" id="PTHR10434:SF59">
    <property type="entry name" value="1-ACYL-SN-GLYCEROL-3-PHOSPHATE ACYLTRANSFERASE"/>
    <property type="match status" value="1"/>
</dbReference>
<dbReference type="InterPro" id="IPR004552">
    <property type="entry name" value="AGP_acyltrans"/>
</dbReference>
<dbReference type="EC" id="2.3.1.51" evidence="6 18"/>
<keyword evidence="16 18" id="KW-0012">Acyltransferase</keyword>
<evidence type="ECO:0000256" key="8">
    <source>
        <dbReference type="ARBA" id="ARBA00022475"/>
    </source>
</evidence>
<keyword evidence="9 18" id="KW-0444">Lipid biosynthesis</keyword>
<keyword evidence="22" id="KW-1185">Reference proteome</keyword>
<evidence type="ECO:0000256" key="6">
    <source>
        <dbReference type="ARBA" id="ARBA00013211"/>
    </source>
</evidence>
<comment type="pathway">
    <text evidence="3">Phospholipid metabolism; CDP-diacylglycerol biosynthesis; CDP-diacylglycerol from sn-glycerol 3-phosphate: step 2/3.</text>
</comment>
<evidence type="ECO:0000256" key="7">
    <source>
        <dbReference type="ARBA" id="ARBA00016139"/>
    </source>
</evidence>
<keyword evidence="13 19" id="KW-0472">Membrane</keyword>
<organism evidence="21 22">
    <name type="scientific">Deferribacter autotrophicus</name>
    <dbReference type="NCBI Taxonomy" id="500465"/>
    <lineage>
        <taxon>Bacteria</taxon>
        <taxon>Pseudomonadati</taxon>
        <taxon>Deferribacterota</taxon>
        <taxon>Deferribacteres</taxon>
        <taxon>Deferribacterales</taxon>
        <taxon>Deferribacteraceae</taxon>
        <taxon>Deferribacter</taxon>
    </lineage>
</organism>
<evidence type="ECO:0000256" key="13">
    <source>
        <dbReference type="ARBA" id="ARBA00023136"/>
    </source>
</evidence>
<keyword evidence="8" id="KW-1003">Cell membrane</keyword>
<feature type="domain" description="Phospholipid/glycerol acyltransferase" evidence="20">
    <location>
        <begin position="71"/>
        <end position="185"/>
    </location>
</feature>
<evidence type="ECO:0000256" key="12">
    <source>
        <dbReference type="ARBA" id="ARBA00023098"/>
    </source>
</evidence>
<dbReference type="OrthoDB" id="9809618at2"/>
<dbReference type="EMBL" id="VFJB01000005">
    <property type="protein sequence ID" value="KAA0258077.1"/>
    <property type="molecule type" value="Genomic_DNA"/>
</dbReference>
<dbReference type="CDD" id="cd07989">
    <property type="entry name" value="LPLAT_AGPAT-like"/>
    <property type="match status" value="1"/>
</dbReference>
<proteinExistence type="inferred from homology"/>
<sequence>MILSYFFWFILILITAITIIVGAPFELIRFKFNKRSFYRKLGYYWGKFSLMATFTKYEVKGIENIDFTKNYIVMGNHLSYFDIFLVFVALKDKIVFMAKKELFSIPFFGTVLKRMDFIPVDRENPREAMKSLIEASKKLKEGDSILVFPEGTRSEDGKLLEFKQGGFILAKRAGLDILPFAIRGTNNVLKKNSLKIRPFQKISITFLPPVSSEGKKINELLLEVREAILKELNA</sequence>
<evidence type="ECO:0000256" key="14">
    <source>
        <dbReference type="ARBA" id="ARBA00023209"/>
    </source>
</evidence>
<evidence type="ECO:0000256" key="11">
    <source>
        <dbReference type="ARBA" id="ARBA00022679"/>
    </source>
</evidence>
<evidence type="ECO:0000313" key="21">
    <source>
        <dbReference type="EMBL" id="KAA0258077.1"/>
    </source>
</evidence>
<evidence type="ECO:0000313" key="22">
    <source>
        <dbReference type="Proteomes" id="UP000322876"/>
    </source>
</evidence>
<evidence type="ECO:0000256" key="5">
    <source>
        <dbReference type="ARBA" id="ARBA00008655"/>
    </source>
</evidence>
<evidence type="ECO:0000259" key="20">
    <source>
        <dbReference type="SMART" id="SM00563"/>
    </source>
</evidence>
<comment type="subcellular location">
    <subcellularLocation>
        <location evidence="2">Cell inner membrane</location>
        <topology evidence="2">Peripheral membrane protein</topology>
    </subcellularLocation>
</comment>
<dbReference type="NCBIfam" id="TIGR00530">
    <property type="entry name" value="AGP_acyltrn"/>
    <property type="match status" value="1"/>
</dbReference>
<dbReference type="InterPro" id="IPR002123">
    <property type="entry name" value="Plipid/glycerol_acylTrfase"/>
</dbReference>
<comment type="function">
    <text evidence="17">Converts lysophosphatidic acid (LPA) into phosphatidic acid by incorporating acyl moiety at the 2 position.</text>
</comment>
<dbReference type="Proteomes" id="UP000322876">
    <property type="component" value="Unassembled WGS sequence"/>
</dbReference>
<keyword evidence="11 18" id="KW-0808">Transferase</keyword>
<keyword evidence="19" id="KW-0812">Transmembrane</keyword>
<evidence type="ECO:0000256" key="1">
    <source>
        <dbReference type="ARBA" id="ARBA00001141"/>
    </source>
</evidence>
<dbReference type="PANTHER" id="PTHR10434">
    <property type="entry name" value="1-ACYL-SN-GLYCEROL-3-PHOSPHATE ACYLTRANSFERASE"/>
    <property type="match status" value="1"/>
</dbReference>
<comment type="catalytic activity">
    <reaction evidence="1 18">
        <text>a 1-acyl-sn-glycero-3-phosphate + an acyl-CoA = a 1,2-diacyl-sn-glycero-3-phosphate + CoA</text>
        <dbReference type="Rhea" id="RHEA:19709"/>
        <dbReference type="ChEBI" id="CHEBI:57287"/>
        <dbReference type="ChEBI" id="CHEBI:57970"/>
        <dbReference type="ChEBI" id="CHEBI:58342"/>
        <dbReference type="ChEBI" id="CHEBI:58608"/>
        <dbReference type="EC" id="2.3.1.51"/>
    </reaction>
</comment>
<dbReference type="RefSeq" id="WP_149266398.1">
    <property type="nucleotide sequence ID" value="NZ_VFJB01000005.1"/>
</dbReference>
<dbReference type="SMART" id="SM00563">
    <property type="entry name" value="PlsC"/>
    <property type="match status" value="1"/>
</dbReference>
<dbReference type="SUPFAM" id="SSF69593">
    <property type="entry name" value="Glycerol-3-phosphate (1)-acyltransferase"/>
    <property type="match status" value="1"/>
</dbReference>
<feature type="transmembrane region" description="Helical" evidence="19">
    <location>
        <begin position="6"/>
        <end position="29"/>
    </location>
</feature>
<dbReference type="AlphaFoldDB" id="A0A5A8F7G6"/>
<dbReference type="GO" id="GO:0005886">
    <property type="term" value="C:plasma membrane"/>
    <property type="evidence" value="ECO:0007669"/>
    <property type="project" value="UniProtKB-SubCell"/>
</dbReference>
<comment type="pathway">
    <text evidence="4">Lipid metabolism.</text>
</comment>
<evidence type="ECO:0000256" key="3">
    <source>
        <dbReference type="ARBA" id="ARBA00004728"/>
    </source>
</evidence>
<evidence type="ECO:0000256" key="2">
    <source>
        <dbReference type="ARBA" id="ARBA00004417"/>
    </source>
</evidence>
<dbReference type="GO" id="GO:0006654">
    <property type="term" value="P:phosphatidic acid biosynthetic process"/>
    <property type="evidence" value="ECO:0007669"/>
    <property type="project" value="TreeGrafter"/>
</dbReference>
<dbReference type="Pfam" id="PF01553">
    <property type="entry name" value="Acyltransferase"/>
    <property type="match status" value="1"/>
</dbReference>
<evidence type="ECO:0000256" key="17">
    <source>
        <dbReference type="ARBA" id="ARBA00037183"/>
    </source>
</evidence>
<comment type="similarity">
    <text evidence="5 18">Belongs to the 1-acyl-sn-glycerol-3-phosphate acyltransferase family.</text>
</comment>
<accession>A0A5A8F7G6</accession>
<evidence type="ECO:0000256" key="10">
    <source>
        <dbReference type="ARBA" id="ARBA00022519"/>
    </source>
</evidence>
<comment type="caution">
    <text evidence="21">The sequence shown here is derived from an EMBL/GenBank/DDBJ whole genome shotgun (WGS) entry which is preliminary data.</text>
</comment>
<reference evidence="21 22" key="1">
    <citation type="submission" date="2019-06" db="EMBL/GenBank/DDBJ databases">
        <title>Genomic insights into carbon and energy metabolism of Deferribacter autotrophicus revealed new metabolic traits in the phylum Deferribacteres.</title>
        <authorList>
            <person name="Slobodkin A.I."/>
            <person name="Slobodkina G.B."/>
            <person name="Allioux M."/>
            <person name="Alain K."/>
            <person name="Jebbar M."/>
            <person name="Shadrin V."/>
            <person name="Kublanov I.V."/>
            <person name="Toshchakov S.V."/>
            <person name="Bonch-Osmolovskaya E.A."/>
        </authorList>
    </citation>
    <scope>NUCLEOTIDE SEQUENCE [LARGE SCALE GENOMIC DNA]</scope>
    <source>
        <strain evidence="21 22">SL50</strain>
    </source>
</reference>
<evidence type="ECO:0000256" key="4">
    <source>
        <dbReference type="ARBA" id="ARBA00005189"/>
    </source>
</evidence>
<name>A0A5A8F7G6_9BACT</name>
<evidence type="ECO:0000256" key="16">
    <source>
        <dbReference type="ARBA" id="ARBA00023315"/>
    </source>
</evidence>
<dbReference type="GO" id="GO:0003841">
    <property type="term" value="F:1-acylglycerol-3-phosphate O-acyltransferase activity"/>
    <property type="evidence" value="ECO:0007669"/>
    <property type="project" value="UniProtKB-UniRule"/>
</dbReference>
<keyword evidence="19" id="KW-1133">Transmembrane helix</keyword>
<keyword evidence="14 18" id="KW-0594">Phospholipid biosynthesis</keyword>
<gene>
    <name evidence="21" type="ORF">FHQ18_06680</name>
</gene>
<keyword evidence="15 18" id="KW-1208">Phospholipid metabolism</keyword>
<evidence type="ECO:0000256" key="9">
    <source>
        <dbReference type="ARBA" id="ARBA00022516"/>
    </source>
</evidence>
<keyword evidence="12 18" id="KW-0443">Lipid metabolism</keyword>
<protein>
    <recommendedName>
        <fullName evidence="7 18">1-acyl-sn-glycerol-3-phosphate acyltransferase</fullName>
        <ecNumber evidence="6 18">2.3.1.51</ecNumber>
    </recommendedName>
</protein>
<evidence type="ECO:0000256" key="18">
    <source>
        <dbReference type="RuleBase" id="RU361267"/>
    </source>
</evidence>
<evidence type="ECO:0000256" key="15">
    <source>
        <dbReference type="ARBA" id="ARBA00023264"/>
    </source>
</evidence>
<keyword evidence="10" id="KW-0997">Cell inner membrane</keyword>
<comment type="domain">
    <text evidence="18">The HXXXXD motif is essential for acyltransferase activity and may constitute the binding site for the phosphate moiety of the glycerol-3-phosphate.</text>
</comment>
<evidence type="ECO:0000256" key="19">
    <source>
        <dbReference type="SAM" id="Phobius"/>
    </source>
</evidence>